<feature type="transmembrane region" description="Helical" evidence="5">
    <location>
        <begin position="106"/>
        <end position="138"/>
    </location>
</feature>
<sequence length="507" mass="56062">MSALFPLGELLLYSCDLSLAVLSGFVFALFNLFIGHYLTVSVSNNGRPDHFALLQCVIHFVSVGIACFFLSILHHFSINTANQSVEVRLPTVYRRQLAIFVRDLTFLVASISIGCLSSLSLTIPVLVVPIVVIAWTTLFEKQKPPIVRGLFLAGPLCIFFVNLSLGGLYGTFLVDAKQLSQPGIIFTIVAGIGTSAIQFAKARAQFKPLSVNHHAPQLYVHDENLDKLEYEKNPVEQYTTDETAKEDEAEKGQHWTDDESDRLRKTRPTEIIRCWIGIQLSLLKKWPCQSAVGFFACLAHSFAYPVFTRLTGLFFSVFEQKMGKKDESLLGDVLWICSAYAIVGMIVFGAVTLWNTVFGKMGLQLSSIMDCLKFSLLISIASSLQNNRPMGLLAAVIFCCQLLFQHLACNYLNKSKNGRAIGFATTNGLQQLSQAMAYAGGFILVKSELVSALNVFKIIQTMHLGSMGMTSAVLLANDFEKGSKKMAWLSANRKNTGKISPKKTEKY</sequence>
<protein>
    <submittedName>
        <fullName evidence="6">Uncharacterized protein</fullName>
    </submittedName>
</protein>
<evidence type="ECO:0000256" key="1">
    <source>
        <dbReference type="ARBA" id="ARBA00022692"/>
    </source>
</evidence>
<comment type="caution">
    <text evidence="6">The sequence shown here is derived from an EMBL/GenBank/DDBJ whole genome shotgun (WGS) entry which is preliminary data.</text>
</comment>
<name>A0ABD2IV04_HETSC</name>
<evidence type="ECO:0000256" key="2">
    <source>
        <dbReference type="ARBA" id="ARBA00022989"/>
    </source>
</evidence>
<keyword evidence="1 5" id="KW-0812">Transmembrane</keyword>
<feature type="region of interest" description="Disordered" evidence="4">
    <location>
        <begin position="237"/>
        <end position="262"/>
    </location>
</feature>
<evidence type="ECO:0000256" key="3">
    <source>
        <dbReference type="ARBA" id="ARBA00023136"/>
    </source>
</evidence>
<keyword evidence="7" id="KW-1185">Reference proteome</keyword>
<evidence type="ECO:0000313" key="7">
    <source>
        <dbReference type="Proteomes" id="UP001620645"/>
    </source>
</evidence>
<organism evidence="6 7">
    <name type="scientific">Heterodera schachtii</name>
    <name type="common">Sugarbeet cyst nematode worm</name>
    <name type="synonym">Tylenchus schachtii</name>
    <dbReference type="NCBI Taxonomy" id="97005"/>
    <lineage>
        <taxon>Eukaryota</taxon>
        <taxon>Metazoa</taxon>
        <taxon>Ecdysozoa</taxon>
        <taxon>Nematoda</taxon>
        <taxon>Chromadorea</taxon>
        <taxon>Rhabditida</taxon>
        <taxon>Tylenchina</taxon>
        <taxon>Tylenchomorpha</taxon>
        <taxon>Tylenchoidea</taxon>
        <taxon>Heteroderidae</taxon>
        <taxon>Heteroderinae</taxon>
        <taxon>Heterodera</taxon>
    </lineage>
</organism>
<accession>A0ABD2IV04</accession>
<feature type="transmembrane region" description="Helical" evidence="5">
    <location>
        <begin position="179"/>
        <end position="200"/>
    </location>
</feature>
<dbReference type="Gene3D" id="1.20.1560.10">
    <property type="entry name" value="ABC transporter type 1, transmembrane domain"/>
    <property type="match status" value="1"/>
</dbReference>
<feature type="transmembrane region" description="Helical" evidence="5">
    <location>
        <begin position="20"/>
        <end position="39"/>
    </location>
</feature>
<feature type="transmembrane region" description="Helical" evidence="5">
    <location>
        <begin position="291"/>
        <end position="318"/>
    </location>
</feature>
<keyword evidence="3 5" id="KW-0472">Membrane</keyword>
<proteinExistence type="predicted"/>
<reference evidence="6 7" key="1">
    <citation type="submission" date="2024-10" db="EMBL/GenBank/DDBJ databases">
        <authorList>
            <person name="Kim D."/>
        </authorList>
    </citation>
    <scope>NUCLEOTIDE SEQUENCE [LARGE SCALE GENOMIC DNA]</scope>
    <source>
        <strain evidence="6">Taebaek</strain>
    </source>
</reference>
<dbReference type="EMBL" id="JBICCN010000254">
    <property type="protein sequence ID" value="KAL3082947.1"/>
    <property type="molecule type" value="Genomic_DNA"/>
</dbReference>
<evidence type="ECO:0000256" key="5">
    <source>
        <dbReference type="SAM" id="Phobius"/>
    </source>
</evidence>
<dbReference type="AlphaFoldDB" id="A0ABD2IV04"/>
<dbReference type="Proteomes" id="UP001620645">
    <property type="component" value="Unassembled WGS sequence"/>
</dbReference>
<evidence type="ECO:0000313" key="6">
    <source>
        <dbReference type="EMBL" id="KAL3082947.1"/>
    </source>
</evidence>
<feature type="transmembrane region" description="Helical" evidence="5">
    <location>
        <begin position="333"/>
        <end position="353"/>
    </location>
</feature>
<dbReference type="InterPro" id="IPR036640">
    <property type="entry name" value="ABC1_TM_sf"/>
</dbReference>
<feature type="compositionally biased region" description="Basic and acidic residues" evidence="4">
    <location>
        <begin position="242"/>
        <end position="262"/>
    </location>
</feature>
<gene>
    <name evidence="6" type="ORF">niasHS_010749</name>
</gene>
<keyword evidence="2 5" id="KW-1133">Transmembrane helix</keyword>
<feature type="transmembrane region" description="Helical" evidence="5">
    <location>
        <begin position="51"/>
        <end position="73"/>
    </location>
</feature>
<evidence type="ECO:0000256" key="4">
    <source>
        <dbReference type="SAM" id="MobiDB-lite"/>
    </source>
</evidence>
<feature type="transmembrane region" description="Helical" evidence="5">
    <location>
        <begin position="150"/>
        <end position="173"/>
    </location>
</feature>